<sequence>MDYADVKDNLCAQIWVRCVRSLYIPKIGEKVFYFTQGHMEQVAIYHQQESNMETTNLNLPNKVLCIVIGVQLKAHVNTDEVFALVTLIPLKQQEFMVEDNHPFDDSPSEVYSFKKMLTSIEDAAGLYIPKEHAERCFPSLDMTVQQPMQDLVVKDLHGIEWNFRHIYCDHKKEHMLTCGWSTFVNSKKLVPGDSCIFVRGENGEIGIGIHRAMKQHSDIWKTSSPLGLMCAASHAVSTGTMFHVQYYPWITPFEFMIPLRTYVESIERDYSIGTRVRRLLSEVEGSPRRYGTIVGNEDIDPIRWPGSEWRCIKVQWDSTPNSFTQLESVCPWWIEPLGSPKIKSFPILPLSNEVIGSSSTPEYHTVDVDMDMQGRQHYNTRNDENSIFFIFAFSIILCFFTFVIFVFRPLL</sequence>
<reference evidence="1" key="1">
    <citation type="submission" date="2023-10" db="EMBL/GenBank/DDBJ databases">
        <authorList>
            <person name="Rodriguez Cubillos JULIANA M."/>
            <person name="De Vega J."/>
        </authorList>
    </citation>
    <scope>NUCLEOTIDE SEQUENCE</scope>
</reference>
<dbReference type="EMBL" id="CASHSV030000001">
    <property type="protein sequence ID" value="CAJ2629161.1"/>
    <property type="molecule type" value="Genomic_DNA"/>
</dbReference>
<protein>
    <submittedName>
        <fullName evidence="1">Uncharacterized protein</fullName>
    </submittedName>
</protein>
<name>A0ACB0IAX0_TRIPR</name>
<accession>A0ACB0IAX0</accession>
<keyword evidence="2" id="KW-1185">Reference proteome</keyword>
<evidence type="ECO:0000313" key="1">
    <source>
        <dbReference type="EMBL" id="CAJ2629161.1"/>
    </source>
</evidence>
<organism evidence="1 2">
    <name type="scientific">Trifolium pratense</name>
    <name type="common">Red clover</name>
    <dbReference type="NCBI Taxonomy" id="57577"/>
    <lineage>
        <taxon>Eukaryota</taxon>
        <taxon>Viridiplantae</taxon>
        <taxon>Streptophyta</taxon>
        <taxon>Embryophyta</taxon>
        <taxon>Tracheophyta</taxon>
        <taxon>Spermatophyta</taxon>
        <taxon>Magnoliopsida</taxon>
        <taxon>eudicotyledons</taxon>
        <taxon>Gunneridae</taxon>
        <taxon>Pentapetalae</taxon>
        <taxon>rosids</taxon>
        <taxon>fabids</taxon>
        <taxon>Fabales</taxon>
        <taxon>Fabaceae</taxon>
        <taxon>Papilionoideae</taxon>
        <taxon>50 kb inversion clade</taxon>
        <taxon>NPAAA clade</taxon>
        <taxon>Hologalegina</taxon>
        <taxon>IRL clade</taxon>
        <taxon>Trifolieae</taxon>
        <taxon>Trifolium</taxon>
    </lineage>
</organism>
<dbReference type="Proteomes" id="UP001177021">
    <property type="component" value="Unassembled WGS sequence"/>
</dbReference>
<gene>
    <name evidence="1" type="ORF">MILVUS5_LOCUS1211</name>
</gene>
<evidence type="ECO:0000313" key="2">
    <source>
        <dbReference type="Proteomes" id="UP001177021"/>
    </source>
</evidence>
<proteinExistence type="predicted"/>
<comment type="caution">
    <text evidence="1">The sequence shown here is derived from an EMBL/GenBank/DDBJ whole genome shotgun (WGS) entry which is preliminary data.</text>
</comment>